<comment type="subcellular location">
    <subcellularLocation>
        <location evidence="1">Cell outer membrane</location>
    </subcellularLocation>
</comment>
<dbReference type="PANTHER" id="PTHR30329:SF21">
    <property type="entry name" value="LIPOPROTEIN YIAD-RELATED"/>
    <property type="match status" value="1"/>
</dbReference>
<dbReference type="Gene3D" id="3.30.1330.60">
    <property type="entry name" value="OmpA-like domain"/>
    <property type="match status" value="1"/>
</dbReference>
<dbReference type="InterPro" id="IPR006665">
    <property type="entry name" value="OmpA-like"/>
</dbReference>
<dbReference type="CDD" id="cd07185">
    <property type="entry name" value="OmpA_C-like"/>
    <property type="match status" value="1"/>
</dbReference>
<evidence type="ECO:0000256" key="2">
    <source>
        <dbReference type="ARBA" id="ARBA00023136"/>
    </source>
</evidence>
<dbReference type="InterPro" id="IPR006664">
    <property type="entry name" value="OMP_bac"/>
</dbReference>
<gene>
    <name evidence="7" type="ORF">TSA1_21770</name>
</gene>
<dbReference type="SUPFAM" id="SSF103088">
    <property type="entry name" value="OmpA-like"/>
    <property type="match status" value="1"/>
</dbReference>
<evidence type="ECO:0000313" key="8">
    <source>
        <dbReference type="Proteomes" id="UP000228930"/>
    </source>
</evidence>
<dbReference type="PROSITE" id="PS51123">
    <property type="entry name" value="OMPA_2"/>
    <property type="match status" value="1"/>
</dbReference>
<dbReference type="InterPro" id="IPR050330">
    <property type="entry name" value="Bact_OuterMem_StrucFunc"/>
</dbReference>
<dbReference type="PANTHER" id="PTHR30329">
    <property type="entry name" value="STATOR ELEMENT OF FLAGELLAR MOTOR COMPLEX"/>
    <property type="match status" value="1"/>
</dbReference>
<dbReference type="AlphaFoldDB" id="A0A2M6UET7"/>
<keyword evidence="3" id="KW-0998">Cell outer membrane</keyword>
<organism evidence="7 8">
    <name type="scientific">Bradyrhizobium nitroreducens</name>
    <dbReference type="NCBI Taxonomy" id="709803"/>
    <lineage>
        <taxon>Bacteria</taxon>
        <taxon>Pseudomonadati</taxon>
        <taxon>Pseudomonadota</taxon>
        <taxon>Alphaproteobacteria</taxon>
        <taxon>Hyphomicrobiales</taxon>
        <taxon>Nitrobacteraceae</taxon>
        <taxon>Bradyrhizobium</taxon>
    </lineage>
</organism>
<comment type="caution">
    <text evidence="7">The sequence shown here is derived from an EMBL/GenBank/DDBJ whole genome shotgun (WGS) entry which is preliminary data.</text>
</comment>
<proteinExistence type="predicted"/>
<sequence>MPMSAPQNIPGMLVLAVLLSLHAVPASAQTRDVAGARDYPGIGRFAGSVVTGYVVKDFDAARMQAASFRDGQPTDARRLEGRIIRIAYRTNPGPSILEVSRNFETQLAKAGFETLLACDTDACGGIPFTESIDALPMPQMWVDGFNYRYVAGRKVEGGRETYASVIVSQNNQDVTAQVTVAEVGAIANKMVDAAAMAKGLGETGHIALYGIYFDTDKAVLKPESRPTLEQIAKLLASQPQLSVFIVGHTDSQGAYEYNLDLSKRRAEAVAAELAKSFRIVPTRLRTAGVGLLAPVGSNATDAGRALNRRVELVAP</sequence>
<evidence type="ECO:0000256" key="5">
    <source>
        <dbReference type="SAM" id="SignalP"/>
    </source>
</evidence>
<dbReference type="Pfam" id="PF00691">
    <property type="entry name" value="OmpA"/>
    <property type="match status" value="1"/>
</dbReference>
<feature type="chain" id="PRO_5014895586" evidence="5">
    <location>
        <begin position="29"/>
        <end position="315"/>
    </location>
</feature>
<keyword evidence="2 4" id="KW-0472">Membrane</keyword>
<keyword evidence="8" id="KW-1185">Reference proteome</keyword>
<name>A0A2M6UET7_9BRAD</name>
<evidence type="ECO:0000256" key="3">
    <source>
        <dbReference type="ARBA" id="ARBA00023237"/>
    </source>
</evidence>
<feature type="domain" description="OmpA-like" evidence="6">
    <location>
        <begin position="200"/>
        <end position="315"/>
    </location>
</feature>
<keyword evidence="5" id="KW-0732">Signal</keyword>
<dbReference type="EMBL" id="LFJC01000003">
    <property type="protein sequence ID" value="PIT03089.1"/>
    <property type="molecule type" value="Genomic_DNA"/>
</dbReference>
<dbReference type="GO" id="GO:0009279">
    <property type="term" value="C:cell outer membrane"/>
    <property type="evidence" value="ECO:0007669"/>
    <property type="project" value="UniProtKB-SubCell"/>
</dbReference>
<reference evidence="7 8" key="1">
    <citation type="submission" date="2015-06" db="EMBL/GenBank/DDBJ databases">
        <title>Comparative genome analysis of nirS-carrying Bradyrhizobium sp. strains.</title>
        <authorList>
            <person name="Ishii S."/>
            <person name="Jang J."/>
            <person name="Nishizawa T."/>
            <person name="Senoo K."/>
        </authorList>
    </citation>
    <scope>NUCLEOTIDE SEQUENCE [LARGE SCALE GENOMIC DNA]</scope>
    <source>
        <strain evidence="7 8">TSA1</strain>
    </source>
</reference>
<dbReference type="PRINTS" id="PR01021">
    <property type="entry name" value="OMPADOMAIN"/>
</dbReference>
<evidence type="ECO:0000313" key="7">
    <source>
        <dbReference type="EMBL" id="PIT03089.1"/>
    </source>
</evidence>
<evidence type="ECO:0000256" key="1">
    <source>
        <dbReference type="ARBA" id="ARBA00004442"/>
    </source>
</evidence>
<feature type="signal peptide" evidence="5">
    <location>
        <begin position="1"/>
        <end position="28"/>
    </location>
</feature>
<evidence type="ECO:0000256" key="4">
    <source>
        <dbReference type="PROSITE-ProRule" id="PRU00473"/>
    </source>
</evidence>
<protein>
    <submittedName>
        <fullName evidence="7">Membrane protein</fullName>
    </submittedName>
</protein>
<evidence type="ECO:0000259" key="6">
    <source>
        <dbReference type="PROSITE" id="PS51123"/>
    </source>
</evidence>
<dbReference type="Proteomes" id="UP000228930">
    <property type="component" value="Unassembled WGS sequence"/>
</dbReference>
<dbReference type="InterPro" id="IPR036737">
    <property type="entry name" value="OmpA-like_sf"/>
</dbReference>
<accession>A0A2M6UET7</accession>